<proteinExistence type="predicted"/>
<keyword evidence="4" id="KW-1185">Reference proteome</keyword>
<dbReference type="Gramene" id="Al_scaffold_0004_837">
    <property type="protein sequence ID" value="Al_scaffold_0004_837"/>
    <property type="gene ID" value="Al_scaffold_0004_837"/>
</dbReference>
<dbReference type="EMBL" id="GL348716">
    <property type="protein sequence ID" value="EFH57039.1"/>
    <property type="molecule type" value="Genomic_DNA"/>
</dbReference>
<name>D7LDF9_ARALL</name>
<dbReference type="HOGENOM" id="CLU_2834599_0_0_1"/>
<feature type="region of interest" description="Disordered" evidence="1">
    <location>
        <begin position="1"/>
        <end position="21"/>
    </location>
</feature>
<gene>
    <name evidence="2" type="ORF">ARALYDRAFT_668118</name>
    <name evidence="3" type="ORF">ARALYDRAFT_668119</name>
</gene>
<evidence type="ECO:0000313" key="4">
    <source>
        <dbReference type="Proteomes" id="UP000008694"/>
    </source>
</evidence>
<sequence length="66" mass="7185">MEMIISPGGGGDMYRVGTSNSPKAMKRMLKVTEEKEESGEALRRMGVVVAHTFSWAKNSKGTEPPT</sequence>
<reference evidence="4" key="3">
    <citation type="journal article" date="2011" name="Nat. Genet.">
        <title>The Arabidopsis lyrata genome sequence and the basis of rapid genome size change.</title>
        <authorList>
            <person name="Hu T.T."/>
            <person name="Pattyn P."/>
            <person name="Bakker E.G."/>
            <person name="Cao J."/>
            <person name="Cheng J.-F."/>
            <person name="Clark R.M."/>
            <person name="Fahlgren N."/>
            <person name="Fawcett J.A."/>
            <person name="Grimwood J."/>
            <person name="Gundlach H."/>
            <person name="Haberer G."/>
            <person name="Hollister J.D."/>
            <person name="Ossowski S."/>
            <person name="Ottilar R.P."/>
            <person name="Salamov A.A."/>
            <person name="Schneeberger K."/>
            <person name="Spannagl M."/>
            <person name="Wang X."/>
            <person name="Yang L."/>
            <person name="Nasrallah M.E."/>
            <person name="Bergelson J."/>
            <person name="Carrington J.C."/>
            <person name="Gaut B.S."/>
            <person name="Schmutz J."/>
            <person name="Mayer K.F.X."/>
            <person name="Van de Peer Y."/>
            <person name="Grigoriev I.V."/>
            <person name="Nordborg M."/>
            <person name="Weigel D."/>
            <person name="Guo Y.-L."/>
        </authorList>
    </citation>
    <scope>NUCLEOTIDE SEQUENCE [LARGE SCALE GENOMIC DNA]</scope>
    <source>
        <strain evidence="4">cv. MN47</strain>
    </source>
</reference>
<dbReference type="AlphaFoldDB" id="D7LDF9"/>
<dbReference type="EMBL" id="GL348716">
    <property type="protein sequence ID" value="EFH57038.1"/>
    <property type="molecule type" value="Genomic_DNA"/>
</dbReference>
<protein>
    <submittedName>
        <fullName evidence="2">Predicted protein</fullName>
    </submittedName>
</protein>
<dbReference type="Gramene" id="Al_scaffold_0004_838">
    <property type="protein sequence ID" value="Al_scaffold_0004_838"/>
    <property type="gene ID" value="Al_scaffold_0004_838"/>
</dbReference>
<evidence type="ECO:0000313" key="3">
    <source>
        <dbReference type="EMBL" id="EFH57039.1"/>
    </source>
</evidence>
<accession>D7LDF9</accession>
<reference evidence="2" key="2">
    <citation type="submission" date="2010-06" db="EMBL/GenBank/DDBJ databases">
        <title>The basis of rapid genome size change in Arabidopsis.</title>
        <authorList>
            <consortium name="US DOE Joint Genome Institute (JGI-PGF)"/>
            <person name="Bakker E."/>
            <person name="Bergelson J."/>
            <person name="Cheng J.Fang."/>
            <person name="Clark R.M."/>
            <person name="Fawcett J."/>
            <person name="Gaut B."/>
            <person name="Grigoriev I."/>
            <person name="Gundlach H."/>
            <person name="Guo Y."/>
            <person name="Haberer G."/>
            <person name="Hollister J."/>
            <person name="Hu T.T."/>
            <person name="Mayer K.F.X."/>
            <person name="Nasrallah J."/>
            <person name="Nordborg M."/>
            <person name="Otillar R."/>
            <person name="Pattyn P."/>
            <person name="Schmutz J."/>
            <person name="Spannagl M."/>
            <person name="van de Peer Y."/>
            <person name="Wang X."/>
            <person name="Weigel D."/>
            <person name="Yang L."/>
        </authorList>
    </citation>
    <scope>NUCLEOTIDE SEQUENCE</scope>
</reference>
<dbReference type="Proteomes" id="UP000008694">
    <property type="component" value="Unassembled WGS sequence"/>
</dbReference>
<organism evidence="4">
    <name type="scientific">Arabidopsis lyrata subsp. lyrata</name>
    <name type="common">Lyre-leaved rock-cress</name>
    <dbReference type="NCBI Taxonomy" id="81972"/>
    <lineage>
        <taxon>Eukaryota</taxon>
        <taxon>Viridiplantae</taxon>
        <taxon>Streptophyta</taxon>
        <taxon>Embryophyta</taxon>
        <taxon>Tracheophyta</taxon>
        <taxon>Spermatophyta</taxon>
        <taxon>Magnoliopsida</taxon>
        <taxon>eudicotyledons</taxon>
        <taxon>Gunneridae</taxon>
        <taxon>Pentapetalae</taxon>
        <taxon>rosids</taxon>
        <taxon>malvids</taxon>
        <taxon>Brassicales</taxon>
        <taxon>Brassicaceae</taxon>
        <taxon>Camelineae</taxon>
        <taxon>Arabidopsis</taxon>
    </lineage>
</organism>
<evidence type="ECO:0000313" key="2">
    <source>
        <dbReference type="EMBL" id="EFH57038.1"/>
    </source>
</evidence>
<evidence type="ECO:0000256" key="1">
    <source>
        <dbReference type="SAM" id="MobiDB-lite"/>
    </source>
</evidence>
<reference evidence="2" key="1">
    <citation type="submission" date="2009-11" db="EMBL/GenBank/DDBJ databases">
        <authorList>
            <consortium name="US DOE Joint Genome Institute (JGI-PGF)"/>
            <person name="Ottilar R."/>
            <person name="Schmutz J."/>
            <person name="Salamov A."/>
            <person name="Cheng J.F."/>
            <person name="Lucas S."/>
            <person name="Pitluck S."/>
            <person name="Gundlach H."/>
            <person name="Guo Y."/>
            <person name="Haberer G."/>
            <person name="Nasrallah J."/>
            <person name="Mayer K.F.X."/>
            <person name="van de Peer Y."/>
            <person name="Weigel D."/>
            <person name="Grigoriev I.V."/>
        </authorList>
    </citation>
    <scope>NUCLEOTIDE SEQUENCE</scope>
</reference>